<dbReference type="AlphaFoldDB" id="A0A1G1L2C9"/>
<dbReference type="Pfam" id="PF04794">
    <property type="entry name" value="YdjC"/>
    <property type="match status" value="1"/>
</dbReference>
<dbReference type="Proteomes" id="UP000178187">
    <property type="component" value="Unassembled WGS sequence"/>
</dbReference>
<name>A0A1G1L2C9_9BACT</name>
<evidence type="ECO:0000256" key="2">
    <source>
        <dbReference type="ARBA" id="ARBA00022723"/>
    </source>
</evidence>
<dbReference type="GO" id="GO:0005975">
    <property type="term" value="P:carbohydrate metabolic process"/>
    <property type="evidence" value="ECO:0007669"/>
    <property type="project" value="InterPro"/>
</dbReference>
<dbReference type="GO" id="GO:0019213">
    <property type="term" value="F:deacetylase activity"/>
    <property type="evidence" value="ECO:0007669"/>
    <property type="project" value="TreeGrafter"/>
</dbReference>
<keyword evidence="4" id="KW-0460">Magnesium</keyword>
<dbReference type="InterPro" id="IPR011330">
    <property type="entry name" value="Glyco_hydro/deAcase_b/a-brl"/>
</dbReference>
<evidence type="ECO:0000256" key="5">
    <source>
        <dbReference type="ARBA" id="ARBA00023277"/>
    </source>
</evidence>
<dbReference type="GO" id="GO:0016787">
    <property type="term" value="F:hydrolase activity"/>
    <property type="evidence" value="ECO:0007669"/>
    <property type="project" value="UniProtKB-KW"/>
</dbReference>
<accession>A0A1G1L2C9</accession>
<reference evidence="6 7" key="1">
    <citation type="journal article" date="2016" name="Nat. Commun.">
        <title>Thousands of microbial genomes shed light on interconnected biogeochemical processes in an aquifer system.</title>
        <authorList>
            <person name="Anantharaman K."/>
            <person name="Brown C.T."/>
            <person name="Hug L.A."/>
            <person name="Sharon I."/>
            <person name="Castelle C.J."/>
            <person name="Probst A.J."/>
            <person name="Thomas B.C."/>
            <person name="Singh A."/>
            <person name="Wilkins M.J."/>
            <person name="Karaoz U."/>
            <person name="Brodie E.L."/>
            <person name="Williams K.H."/>
            <person name="Hubbard S.S."/>
            <person name="Banfield J.F."/>
        </authorList>
    </citation>
    <scope>NUCLEOTIDE SEQUENCE [LARGE SCALE GENOMIC DNA]</scope>
</reference>
<comment type="caution">
    <text evidence="6">The sequence shown here is derived from an EMBL/GenBank/DDBJ whole genome shotgun (WGS) entry which is preliminary data.</text>
</comment>
<dbReference type="PANTHER" id="PTHR31609:SF1">
    <property type="entry name" value="CARBOHYDRATE DEACETYLASE"/>
    <property type="match status" value="1"/>
</dbReference>
<evidence type="ECO:0008006" key="8">
    <source>
        <dbReference type="Google" id="ProtNLM"/>
    </source>
</evidence>
<keyword evidence="5" id="KW-0119">Carbohydrate metabolism</keyword>
<organism evidence="6 7">
    <name type="scientific">Candidatus Danuiimicrobium aquiferis</name>
    <dbReference type="NCBI Taxonomy" id="1801832"/>
    <lineage>
        <taxon>Bacteria</taxon>
        <taxon>Pseudomonadati</taxon>
        <taxon>Candidatus Omnitrophota</taxon>
        <taxon>Candidatus Danuiimicrobium</taxon>
    </lineage>
</organism>
<sequence>MKQKCLIVNADDLGLCAEVNEGILDLVREGAVTAVSLFVTPSFQVDLRPFLETNVSIALHFNLTFGKPCTKAATISSLADASGNFINDIPRLIAEFDEKQVEKEFRAQLKQFQKLTGRNPSQLNTHKHIHAQDETLCAMLVEMGKELGVPVRAINSKMRNLCRLCGVYTTENFIGEVVPAPYWTIERLSELLKEALEGRTELMCHPGKNMKKDIKTSYLFERETEWRTLMSPETKKLLKDFCLCNFEQAFRR</sequence>
<evidence type="ECO:0000256" key="4">
    <source>
        <dbReference type="ARBA" id="ARBA00022842"/>
    </source>
</evidence>
<keyword evidence="3" id="KW-0378">Hydrolase</keyword>
<evidence type="ECO:0000256" key="3">
    <source>
        <dbReference type="ARBA" id="ARBA00022801"/>
    </source>
</evidence>
<dbReference type="GO" id="GO:0046872">
    <property type="term" value="F:metal ion binding"/>
    <property type="evidence" value="ECO:0007669"/>
    <property type="project" value="UniProtKB-KW"/>
</dbReference>
<evidence type="ECO:0000256" key="1">
    <source>
        <dbReference type="ARBA" id="ARBA00001946"/>
    </source>
</evidence>
<dbReference type="PANTHER" id="PTHR31609">
    <property type="entry name" value="YDJC DEACETYLASE FAMILY MEMBER"/>
    <property type="match status" value="1"/>
</dbReference>
<dbReference type="Gene3D" id="3.20.20.370">
    <property type="entry name" value="Glycoside hydrolase/deacetylase"/>
    <property type="match status" value="1"/>
</dbReference>
<protein>
    <recommendedName>
        <fullName evidence="8">ChbG/HpnK family deacetylase</fullName>
    </recommendedName>
</protein>
<evidence type="ECO:0000313" key="6">
    <source>
        <dbReference type="EMBL" id="OGW99310.1"/>
    </source>
</evidence>
<dbReference type="EMBL" id="MHFR01000010">
    <property type="protein sequence ID" value="OGW99310.1"/>
    <property type="molecule type" value="Genomic_DNA"/>
</dbReference>
<dbReference type="SUPFAM" id="SSF88713">
    <property type="entry name" value="Glycoside hydrolase/deacetylase"/>
    <property type="match status" value="1"/>
</dbReference>
<proteinExistence type="predicted"/>
<dbReference type="InterPro" id="IPR006879">
    <property type="entry name" value="YdjC-like"/>
</dbReference>
<gene>
    <name evidence="6" type="ORF">A3G33_00610</name>
</gene>
<comment type="cofactor">
    <cofactor evidence="1">
        <name>Mg(2+)</name>
        <dbReference type="ChEBI" id="CHEBI:18420"/>
    </cofactor>
</comment>
<keyword evidence="2" id="KW-0479">Metal-binding</keyword>
<evidence type="ECO:0000313" key="7">
    <source>
        <dbReference type="Proteomes" id="UP000178187"/>
    </source>
</evidence>